<evidence type="ECO:0000259" key="13">
    <source>
        <dbReference type="PROSITE" id="PS50808"/>
    </source>
</evidence>
<evidence type="ECO:0000256" key="2">
    <source>
        <dbReference type="ARBA" id="ARBA00022525"/>
    </source>
</evidence>
<dbReference type="GO" id="GO:0004252">
    <property type="term" value="F:serine-type endopeptidase activity"/>
    <property type="evidence" value="ECO:0007669"/>
    <property type="project" value="InterPro"/>
</dbReference>
<keyword evidence="6" id="KW-0378">Hydrolase</keyword>
<evidence type="ECO:0000256" key="3">
    <source>
        <dbReference type="ARBA" id="ARBA00022670"/>
    </source>
</evidence>
<dbReference type="SUPFAM" id="SSF57667">
    <property type="entry name" value="beta-beta-alpha zinc fingers"/>
    <property type="match status" value="1"/>
</dbReference>
<accession>A0A4C2A762</accession>
<keyword evidence="8" id="KW-0862">Zinc</keyword>
<dbReference type="PANTHER" id="PTHR24264:SF15">
    <property type="entry name" value="RIKEN CDNA 2210010C04 GENE"/>
    <property type="match status" value="1"/>
</dbReference>
<dbReference type="PROSITE" id="PS50240">
    <property type="entry name" value="TRYPSIN_DOM"/>
    <property type="match status" value="1"/>
</dbReference>
<keyword evidence="15" id="KW-1185">Reference proteome</keyword>
<comment type="caution">
    <text evidence="14">The sequence shown here is derived from an EMBL/GenBank/DDBJ whole genome shotgun (WGS) entry which is preliminary data.</text>
</comment>
<reference evidence="14 15" key="1">
    <citation type="journal article" date="2019" name="Commun. Biol.">
        <title>The bagworm genome reveals a unique fibroin gene that provides high tensile strength.</title>
        <authorList>
            <person name="Kono N."/>
            <person name="Nakamura H."/>
            <person name="Ohtoshi R."/>
            <person name="Tomita M."/>
            <person name="Numata K."/>
            <person name="Arakawa K."/>
        </authorList>
    </citation>
    <scope>NUCLEOTIDE SEQUENCE [LARGE SCALE GENOMIC DNA]</scope>
</reference>
<keyword evidence="3" id="KW-0645">Protease</keyword>
<sequence>MTEETLRLGIGPGPGAVGRAPARRRTQHQQEQCNELYRLYPGGPITDNMFCGGILDGGERSFTSYEAGKDACQSDSGGPVLYAGVVVGVTSWGAGCADAHHPGVSARVSTYTDWIQKVMSKSVSSEIWTYFTLCDAERARCKICNNEYPLKGRTTTAMRNHLKSMHKNEFAELEKCEKVKKDALSRIATSSQKSFKSEVKQMSFQECVDKTKQWDNKSVKSLAVDKSIKRVIHHILELLEDSPAGAPSSSRSPNSKRARLDKIDDSGEKKPLSLKDTKTSLMETSDSDIEDEDDIPLIGYQNLIHLLIRKSITEYLAEKRVTNNVDPLTWWKVNKQSVSVVKSAGFEPEGIGFYLDHG</sequence>
<dbReference type="PANTHER" id="PTHR24264">
    <property type="entry name" value="TRYPSIN-RELATED"/>
    <property type="match status" value="1"/>
</dbReference>
<dbReference type="EMBL" id="BGZK01002822">
    <property type="protein sequence ID" value="GBP96701.1"/>
    <property type="molecule type" value="Genomic_DNA"/>
</dbReference>
<evidence type="ECO:0000256" key="11">
    <source>
        <dbReference type="SAM" id="MobiDB-lite"/>
    </source>
</evidence>
<dbReference type="InterPro" id="IPR043504">
    <property type="entry name" value="Peptidase_S1_PA_chymotrypsin"/>
</dbReference>
<evidence type="ECO:0000256" key="5">
    <source>
        <dbReference type="ARBA" id="ARBA00022771"/>
    </source>
</evidence>
<evidence type="ECO:0000256" key="8">
    <source>
        <dbReference type="ARBA" id="ARBA00022833"/>
    </source>
</evidence>
<evidence type="ECO:0000259" key="12">
    <source>
        <dbReference type="PROSITE" id="PS50240"/>
    </source>
</evidence>
<feature type="compositionally biased region" description="Basic and acidic residues" evidence="11">
    <location>
        <begin position="258"/>
        <end position="278"/>
    </location>
</feature>
<protein>
    <submittedName>
        <fullName evidence="14">Trypsin CFT-1</fullName>
    </submittedName>
</protein>
<evidence type="ECO:0000313" key="14">
    <source>
        <dbReference type="EMBL" id="GBP96701.1"/>
    </source>
</evidence>
<evidence type="ECO:0000256" key="7">
    <source>
        <dbReference type="ARBA" id="ARBA00022825"/>
    </source>
</evidence>
<dbReference type="Pfam" id="PF02892">
    <property type="entry name" value="zf-BED"/>
    <property type="match status" value="1"/>
</dbReference>
<evidence type="ECO:0000256" key="6">
    <source>
        <dbReference type="ARBA" id="ARBA00022801"/>
    </source>
</evidence>
<dbReference type="STRING" id="151549.A0A4C2A762"/>
<evidence type="ECO:0000313" key="15">
    <source>
        <dbReference type="Proteomes" id="UP000299102"/>
    </source>
</evidence>
<dbReference type="GO" id="GO:0005615">
    <property type="term" value="C:extracellular space"/>
    <property type="evidence" value="ECO:0007669"/>
    <property type="project" value="TreeGrafter"/>
</dbReference>
<dbReference type="GO" id="GO:0006508">
    <property type="term" value="P:proteolysis"/>
    <property type="evidence" value="ECO:0007669"/>
    <property type="project" value="UniProtKB-KW"/>
</dbReference>
<gene>
    <name evidence="14" type="ORF">EVAR_605_1</name>
</gene>
<feature type="domain" description="BED-type" evidence="13">
    <location>
        <begin position="122"/>
        <end position="173"/>
    </location>
</feature>
<keyword evidence="4" id="KW-0479">Metal-binding</keyword>
<dbReference type="AlphaFoldDB" id="A0A4C2A762"/>
<proteinExistence type="predicted"/>
<dbReference type="InterPro" id="IPR001254">
    <property type="entry name" value="Trypsin_dom"/>
</dbReference>
<evidence type="ECO:0000256" key="1">
    <source>
        <dbReference type="ARBA" id="ARBA00004613"/>
    </source>
</evidence>
<evidence type="ECO:0000256" key="10">
    <source>
        <dbReference type="PROSITE-ProRule" id="PRU00027"/>
    </source>
</evidence>
<dbReference type="GO" id="GO:0003677">
    <property type="term" value="F:DNA binding"/>
    <property type="evidence" value="ECO:0007669"/>
    <property type="project" value="InterPro"/>
</dbReference>
<dbReference type="Proteomes" id="UP000299102">
    <property type="component" value="Unassembled WGS sequence"/>
</dbReference>
<dbReference type="Pfam" id="PF00089">
    <property type="entry name" value="Trypsin"/>
    <property type="match status" value="1"/>
</dbReference>
<evidence type="ECO:0000256" key="9">
    <source>
        <dbReference type="ARBA" id="ARBA00023157"/>
    </source>
</evidence>
<keyword evidence="2" id="KW-0964">Secreted</keyword>
<dbReference type="PROSITE" id="PS50808">
    <property type="entry name" value="ZF_BED"/>
    <property type="match status" value="1"/>
</dbReference>
<dbReference type="InterPro" id="IPR036236">
    <property type="entry name" value="Znf_C2H2_sf"/>
</dbReference>
<dbReference type="SMART" id="SM00614">
    <property type="entry name" value="ZnF_BED"/>
    <property type="match status" value="1"/>
</dbReference>
<comment type="subcellular location">
    <subcellularLocation>
        <location evidence="1">Secreted</location>
    </subcellularLocation>
</comment>
<name>A0A4C2A762_EUMVA</name>
<dbReference type="InterPro" id="IPR003656">
    <property type="entry name" value="Znf_BED"/>
</dbReference>
<feature type="region of interest" description="Disordered" evidence="11">
    <location>
        <begin position="242"/>
        <end position="286"/>
    </location>
</feature>
<feature type="domain" description="Peptidase S1" evidence="12">
    <location>
        <begin position="30"/>
        <end position="120"/>
    </location>
</feature>
<dbReference type="SUPFAM" id="SSF50494">
    <property type="entry name" value="Trypsin-like serine proteases"/>
    <property type="match status" value="1"/>
</dbReference>
<organism evidence="14 15">
    <name type="scientific">Eumeta variegata</name>
    <name type="common">Bagworm moth</name>
    <name type="synonym">Eumeta japonica</name>
    <dbReference type="NCBI Taxonomy" id="151549"/>
    <lineage>
        <taxon>Eukaryota</taxon>
        <taxon>Metazoa</taxon>
        <taxon>Ecdysozoa</taxon>
        <taxon>Arthropoda</taxon>
        <taxon>Hexapoda</taxon>
        <taxon>Insecta</taxon>
        <taxon>Pterygota</taxon>
        <taxon>Neoptera</taxon>
        <taxon>Endopterygota</taxon>
        <taxon>Lepidoptera</taxon>
        <taxon>Glossata</taxon>
        <taxon>Ditrysia</taxon>
        <taxon>Tineoidea</taxon>
        <taxon>Psychidae</taxon>
        <taxon>Oiketicinae</taxon>
        <taxon>Eumeta</taxon>
    </lineage>
</organism>
<keyword evidence="9" id="KW-1015">Disulfide bond</keyword>
<evidence type="ECO:0000256" key="4">
    <source>
        <dbReference type="ARBA" id="ARBA00022723"/>
    </source>
</evidence>
<dbReference type="GO" id="GO:0008270">
    <property type="term" value="F:zinc ion binding"/>
    <property type="evidence" value="ECO:0007669"/>
    <property type="project" value="UniProtKB-KW"/>
</dbReference>
<dbReference type="InterPro" id="IPR009003">
    <property type="entry name" value="Peptidase_S1_PA"/>
</dbReference>
<dbReference type="Gene3D" id="2.40.10.10">
    <property type="entry name" value="Trypsin-like serine proteases"/>
    <property type="match status" value="1"/>
</dbReference>
<keyword evidence="7" id="KW-0720">Serine protease</keyword>
<feature type="compositionally biased region" description="Low complexity" evidence="11">
    <location>
        <begin position="242"/>
        <end position="253"/>
    </location>
</feature>
<feature type="region of interest" description="Disordered" evidence="11">
    <location>
        <begin position="1"/>
        <end position="25"/>
    </location>
</feature>
<dbReference type="OrthoDB" id="546450at2759"/>
<dbReference type="InterPro" id="IPR050127">
    <property type="entry name" value="Serine_Proteases_S1"/>
</dbReference>
<keyword evidence="5 10" id="KW-0863">Zinc-finger</keyword>